<comment type="similarity">
    <text evidence="2">Belongs to the bacterial solute-binding protein 2 family.</text>
</comment>
<evidence type="ECO:0000256" key="5">
    <source>
        <dbReference type="SAM" id="SignalP"/>
    </source>
</evidence>
<dbReference type="PANTHER" id="PTHR46847:SF1">
    <property type="entry name" value="D-ALLOSE-BINDING PERIPLASMIC PROTEIN-RELATED"/>
    <property type="match status" value="1"/>
</dbReference>
<feature type="chain" id="PRO_5015638363" description="Autoinducer 2-binding periplasmic protein LuxP" evidence="5">
    <location>
        <begin position="26"/>
        <end position="375"/>
    </location>
</feature>
<evidence type="ECO:0000313" key="8">
    <source>
        <dbReference type="Proteomes" id="UP000245362"/>
    </source>
</evidence>
<dbReference type="CDD" id="cd06303">
    <property type="entry name" value="PBP1_LuxPQ_Quorum_Sensing"/>
    <property type="match status" value="1"/>
</dbReference>
<dbReference type="InterPro" id="IPR028082">
    <property type="entry name" value="Peripla_BP_I"/>
</dbReference>
<dbReference type="Proteomes" id="UP000245362">
    <property type="component" value="Unassembled WGS sequence"/>
</dbReference>
<dbReference type="OrthoDB" id="9784024at2"/>
<dbReference type="GO" id="GO:0030246">
    <property type="term" value="F:carbohydrate binding"/>
    <property type="evidence" value="ECO:0007669"/>
    <property type="project" value="UniProtKB-ARBA"/>
</dbReference>
<dbReference type="PANTHER" id="PTHR46847">
    <property type="entry name" value="D-ALLOSE-BINDING PERIPLASMIC PROTEIN-RELATED"/>
    <property type="match status" value="1"/>
</dbReference>
<evidence type="ECO:0000259" key="6">
    <source>
        <dbReference type="Pfam" id="PF13407"/>
    </source>
</evidence>
<dbReference type="Pfam" id="PF13407">
    <property type="entry name" value="Peripla_BP_4"/>
    <property type="match status" value="1"/>
</dbReference>
<dbReference type="AlphaFoldDB" id="A0A2U3B673"/>
<dbReference type="Gene3D" id="3.40.50.2300">
    <property type="match status" value="2"/>
</dbReference>
<dbReference type="GO" id="GO:0055085">
    <property type="term" value="P:transmembrane transport"/>
    <property type="evidence" value="ECO:0007669"/>
    <property type="project" value="UniProtKB-ARBA"/>
</dbReference>
<comment type="subcellular location">
    <subcellularLocation>
        <location evidence="1">Cell envelope</location>
    </subcellularLocation>
</comment>
<protein>
    <recommendedName>
        <fullName evidence="3">Autoinducer 2-binding periplasmic protein LuxP</fullName>
    </recommendedName>
</protein>
<dbReference type="GO" id="GO:0030313">
    <property type="term" value="C:cell envelope"/>
    <property type="evidence" value="ECO:0007669"/>
    <property type="project" value="UniProtKB-SubCell"/>
</dbReference>
<evidence type="ECO:0000256" key="1">
    <source>
        <dbReference type="ARBA" id="ARBA00004196"/>
    </source>
</evidence>
<dbReference type="RefSeq" id="WP_109320809.1">
    <property type="nucleotide sequence ID" value="NZ_QFWT01000010.1"/>
</dbReference>
<evidence type="ECO:0000256" key="2">
    <source>
        <dbReference type="ARBA" id="ARBA00007639"/>
    </source>
</evidence>
<accession>A0A2U3B673</accession>
<gene>
    <name evidence="7" type="ORF">DI392_16585</name>
</gene>
<feature type="signal peptide" evidence="5">
    <location>
        <begin position="1"/>
        <end position="25"/>
    </location>
</feature>
<dbReference type="SUPFAM" id="SSF53822">
    <property type="entry name" value="Periplasmic binding protein-like I"/>
    <property type="match status" value="1"/>
</dbReference>
<keyword evidence="8" id="KW-1185">Reference proteome</keyword>
<proteinExistence type="inferred from homology"/>
<dbReference type="InterPro" id="IPR025997">
    <property type="entry name" value="SBP_2_dom"/>
</dbReference>
<dbReference type="EMBL" id="QFWT01000010">
    <property type="protein sequence ID" value="PWI32288.1"/>
    <property type="molecule type" value="Genomic_DNA"/>
</dbReference>
<name>A0A2U3B673_9VIBR</name>
<evidence type="ECO:0000313" key="7">
    <source>
        <dbReference type="EMBL" id="PWI32288.1"/>
    </source>
</evidence>
<evidence type="ECO:0000256" key="3">
    <source>
        <dbReference type="ARBA" id="ARBA00022181"/>
    </source>
</evidence>
<reference evidence="7 8" key="1">
    <citation type="submission" date="2018-05" db="EMBL/GenBank/DDBJ databases">
        <title>Vibrio limimaris sp. nov., isolated from marine sediment.</title>
        <authorList>
            <person name="Li C.-M."/>
        </authorList>
    </citation>
    <scope>NUCLEOTIDE SEQUENCE [LARGE SCALE GENOMIC DNA]</scope>
    <source>
        <strain evidence="7 8">E4404</strain>
    </source>
</reference>
<organism evidence="7 8">
    <name type="scientific">Vibrio albus</name>
    <dbReference type="NCBI Taxonomy" id="2200953"/>
    <lineage>
        <taxon>Bacteria</taxon>
        <taxon>Pseudomonadati</taxon>
        <taxon>Pseudomonadota</taxon>
        <taxon>Gammaproteobacteria</taxon>
        <taxon>Vibrionales</taxon>
        <taxon>Vibrionaceae</taxon>
        <taxon>Vibrio</taxon>
    </lineage>
</organism>
<feature type="domain" description="Periplasmic binding protein" evidence="6">
    <location>
        <begin position="86"/>
        <end position="334"/>
    </location>
</feature>
<evidence type="ECO:0000256" key="4">
    <source>
        <dbReference type="ARBA" id="ARBA00022729"/>
    </source>
</evidence>
<keyword evidence="4 5" id="KW-0732">Signal</keyword>
<sequence length="375" mass="42539">MVSDGLIKPFVKCLAVLLFSFNVSSAPVSVSADVLSEYWGYQAFLDKFPEQKQLTDKLTRVVVQPAVPILSAQDKVIKISVIYPGEQVSDYWRRNLVAFEKRLNELNIKYKISQIFTRPNSDIGQQSQFLNQALNTHADYLVFTLDTGRHKKFIEHALYNSDTKLILQNITTPLVKWEDHQPFMYVGFDHTTGSQILADYFKVHFKPLVPYGVLYFSPGYISDVRGDTFIHALNQEKGFYLQSAFYTHADKESAYKATLKLVREHPDLDFIYTCSTDVALGAVEALKVLKRQDIVVNGWGGGSAELDAIRQGKLDVTVMRMNDDTGVAMAEAIKWDLEGKPVPTVYSGSFELVTSDSSERRIEQLKKQAFRYSDK</sequence>
<comment type="caution">
    <text evidence="7">The sequence shown here is derived from an EMBL/GenBank/DDBJ whole genome shotgun (WGS) entry which is preliminary data.</text>
</comment>